<evidence type="ECO:0000256" key="10">
    <source>
        <dbReference type="RuleBase" id="RU368065"/>
    </source>
</evidence>
<evidence type="ECO:0000313" key="12">
    <source>
        <dbReference type="Proteomes" id="UP001642360"/>
    </source>
</evidence>
<keyword evidence="6" id="KW-1133">Transmembrane helix</keyword>
<evidence type="ECO:0000256" key="1">
    <source>
        <dbReference type="ARBA" id="ARBA00004477"/>
    </source>
</evidence>
<dbReference type="InterPro" id="IPR007290">
    <property type="entry name" value="Arv1"/>
</dbReference>
<keyword evidence="3 10" id="KW-0813">Transport</keyword>
<evidence type="ECO:0000256" key="8">
    <source>
        <dbReference type="ARBA" id="ARBA00023098"/>
    </source>
</evidence>
<organism evidence="11 12">
    <name type="scientific">Ilex paraguariensis</name>
    <name type="common">yerba mate</name>
    <dbReference type="NCBI Taxonomy" id="185542"/>
    <lineage>
        <taxon>Eukaryota</taxon>
        <taxon>Viridiplantae</taxon>
        <taxon>Streptophyta</taxon>
        <taxon>Embryophyta</taxon>
        <taxon>Tracheophyta</taxon>
        <taxon>Spermatophyta</taxon>
        <taxon>Magnoliopsida</taxon>
        <taxon>eudicotyledons</taxon>
        <taxon>Gunneridae</taxon>
        <taxon>Pentapetalae</taxon>
        <taxon>asterids</taxon>
        <taxon>campanulids</taxon>
        <taxon>Aquifoliales</taxon>
        <taxon>Aquifoliaceae</taxon>
        <taxon>Ilex</taxon>
    </lineage>
</organism>
<sequence length="157" mass="18102">MEFRCIQCGFPNKTLYIQYSPGNIRLMKCDNCKAVADEYIECEIMIVLIDLILHKAKAYRHLFFNVLSGEALNFEGFFWKVAFMYLLLDAYRILLLSGIEQRLSLSVGFDSVLWSCEKTLMDVFCGNFIFLGTLLLGTRKLLNTSAGIFGLRVRIWN</sequence>
<evidence type="ECO:0000313" key="11">
    <source>
        <dbReference type="EMBL" id="CAK9166655.1"/>
    </source>
</evidence>
<keyword evidence="8 10" id="KW-0443">Lipid metabolism</keyword>
<comment type="function">
    <text evidence="10">Mediator of sterol homeostasis involved in sterol uptake, trafficking and distribution into membranes.</text>
</comment>
<evidence type="ECO:0000256" key="4">
    <source>
        <dbReference type="ARBA" id="ARBA00022692"/>
    </source>
</evidence>
<evidence type="ECO:0000256" key="2">
    <source>
        <dbReference type="ARBA" id="ARBA00009187"/>
    </source>
</evidence>
<dbReference type="Pfam" id="PF04161">
    <property type="entry name" value="Arv1"/>
    <property type="match status" value="1"/>
</dbReference>
<evidence type="ECO:0000256" key="9">
    <source>
        <dbReference type="ARBA" id="ARBA00023136"/>
    </source>
</evidence>
<dbReference type="EMBL" id="CAUOFW020004647">
    <property type="protein sequence ID" value="CAK9166655.1"/>
    <property type="molecule type" value="Genomic_DNA"/>
</dbReference>
<keyword evidence="9" id="KW-0472">Membrane</keyword>
<dbReference type="GO" id="GO:0032366">
    <property type="term" value="P:intracellular sterol transport"/>
    <property type="evidence" value="ECO:0007669"/>
    <property type="project" value="UniProtKB-UniRule"/>
</dbReference>
<comment type="function">
    <text evidence="10">Regulates also the sphingolipid metabolism.</text>
</comment>
<gene>
    <name evidence="11" type="ORF">ILEXP_LOCUS35889</name>
</gene>
<comment type="caution">
    <text evidence="11">The sequence shown here is derived from an EMBL/GenBank/DDBJ whole genome shotgun (WGS) entry which is preliminary data.</text>
</comment>
<dbReference type="AlphaFoldDB" id="A0ABC8TB67"/>
<keyword evidence="12" id="KW-1185">Reference proteome</keyword>
<dbReference type="Proteomes" id="UP001642360">
    <property type="component" value="Unassembled WGS sequence"/>
</dbReference>
<evidence type="ECO:0000256" key="5">
    <source>
        <dbReference type="ARBA" id="ARBA00022824"/>
    </source>
</evidence>
<reference evidence="11 12" key="1">
    <citation type="submission" date="2024-02" db="EMBL/GenBank/DDBJ databases">
        <authorList>
            <person name="Vignale AGUSTIN F."/>
            <person name="Sosa J E."/>
            <person name="Modenutti C."/>
        </authorList>
    </citation>
    <scope>NUCLEOTIDE SEQUENCE [LARGE SCALE GENOMIC DNA]</scope>
</reference>
<comment type="subcellular location">
    <subcellularLocation>
        <location evidence="1 10">Endoplasmic reticulum membrane</location>
        <topology evidence="1 10">Multi-pass membrane protein</topology>
    </subcellularLocation>
</comment>
<dbReference type="GO" id="GO:0016125">
    <property type="term" value="P:sterol metabolic process"/>
    <property type="evidence" value="ECO:0007669"/>
    <property type="project" value="UniProtKB-UniRule"/>
</dbReference>
<comment type="similarity">
    <text evidence="2 10">Belongs to the ARV1 family.</text>
</comment>
<keyword evidence="10" id="KW-0746">Sphingolipid metabolism</keyword>
<keyword evidence="4" id="KW-0812">Transmembrane</keyword>
<keyword evidence="5 10" id="KW-0256">Endoplasmic reticulum</keyword>
<keyword evidence="7 10" id="KW-0445">Lipid transport</keyword>
<dbReference type="GO" id="GO:0097036">
    <property type="term" value="P:regulation of plasma membrane sterol distribution"/>
    <property type="evidence" value="ECO:0007669"/>
    <property type="project" value="UniProtKB-UniRule"/>
</dbReference>
<evidence type="ECO:0000256" key="7">
    <source>
        <dbReference type="ARBA" id="ARBA00023055"/>
    </source>
</evidence>
<protein>
    <recommendedName>
        <fullName evidence="10">Protein ARV</fullName>
    </recommendedName>
</protein>
<accession>A0ABC8TB67</accession>
<evidence type="ECO:0000256" key="6">
    <source>
        <dbReference type="ARBA" id="ARBA00022989"/>
    </source>
</evidence>
<dbReference type="PANTHER" id="PTHR14467:SF0">
    <property type="entry name" value="PROTEIN ARV1"/>
    <property type="match status" value="1"/>
</dbReference>
<dbReference type="GO" id="GO:0006665">
    <property type="term" value="P:sphingolipid metabolic process"/>
    <property type="evidence" value="ECO:0007669"/>
    <property type="project" value="UniProtKB-UniRule"/>
</dbReference>
<dbReference type="PANTHER" id="PTHR14467">
    <property type="entry name" value="ARV1"/>
    <property type="match status" value="1"/>
</dbReference>
<evidence type="ECO:0000256" key="3">
    <source>
        <dbReference type="ARBA" id="ARBA00022448"/>
    </source>
</evidence>
<proteinExistence type="inferred from homology"/>
<name>A0ABC8TB67_9AQUA</name>
<dbReference type="GO" id="GO:0005789">
    <property type="term" value="C:endoplasmic reticulum membrane"/>
    <property type="evidence" value="ECO:0007669"/>
    <property type="project" value="UniProtKB-SubCell"/>
</dbReference>